<dbReference type="EMBL" id="FUWW01000017">
    <property type="protein sequence ID" value="SJZ71889.1"/>
    <property type="molecule type" value="Genomic_DNA"/>
</dbReference>
<keyword evidence="1" id="KW-1133">Transmembrane helix</keyword>
<organism evidence="2 3">
    <name type="scientific">Eubacterium coprostanoligenes</name>
    <dbReference type="NCBI Taxonomy" id="290054"/>
    <lineage>
        <taxon>Bacteria</taxon>
        <taxon>Bacillati</taxon>
        <taxon>Bacillota</taxon>
        <taxon>Clostridia</taxon>
        <taxon>Eubacteriales</taxon>
        <taxon>Eubacteriaceae</taxon>
        <taxon>Eubacterium</taxon>
    </lineage>
</organism>
<feature type="transmembrane region" description="Helical" evidence="1">
    <location>
        <begin position="12"/>
        <end position="37"/>
    </location>
</feature>
<sequence length="176" mass="19018">MGVLFIAFPSKCIQYISLVVGVSLIVTGIISVVSYIIERDTKLPLVLGTISLISGIIVCAKYRAIISIIVVILGIFILTSGIVDMATSIRSIMLFRKSGWFTMLLSVITIIFGIVAITKSAQLTDGIVRFIGAALIVYAVLDLATYIQVNSKVMQVKDAVDSISDIEVEATEQQND</sequence>
<feature type="transmembrane region" description="Helical" evidence="1">
    <location>
        <begin position="130"/>
        <end position="149"/>
    </location>
</feature>
<keyword evidence="1" id="KW-0472">Membrane</keyword>
<dbReference type="InterPro" id="IPR052712">
    <property type="entry name" value="Acid_resist_chaperone_HdeD"/>
</dbReference>
<dbReference type="Proteomes" id="UP000190657">
    <property type="component" value="Unassembled WGS sequence"/>
</dbReference>
<dbReference type="GO" id="GO:0005886">
    <property type="term" value="C:plasma membrane"/>
    <property type="evidence" value="ECO:0007669"/>
    <property type="project" value="TreeGrafter"/>
</dbReference>
<keyword evidence="3" id="KW-1185">Reference proteome</keyword>
<feature type="transmembrane region" description="Helical" evidence="1">
    <location>
        <begin position="43"/>
        <end position="60"/>
    </location>
</feature>
<evidence type="ECO:0000256" key="1">
    <source>
        <dbReference type="SAM" id="Phobius"/>
    </source>
</evidence>
<feature type="transmembrane region" description="Helical" evidence="1">
    <location>
        <begin position="65"/>
        <end position="86"/>
    </location>
</feature>
<dbReference type="PANTHER" id="PTHR34989">
    <property type="entry name" value="PROTEIN HDED"/>
    <property type="match status" value="1"/>
</dbReference>
<keyword evidence="1" id="KW-0812">Transmembrane</keyword>
<evidence type="ECO:0000313" key="3">
    <source>
        <dbReference type="Proteomes" id="UP000190657"/>
    </source>
</evidence>
<name>A0A1T4MXV5_9FIRM</name>
<accession>A0A1T4MXV5</accession>
<evidence type="ECO:0000313" key="2">
    <source>
        <dbReference type="EMBL" id="SJZ71889.1"/>
    </source>
</evidence>
<feature type="transmembrane region" description="Helical" evidence="1">
    <location>
        <begin position="98"/>
        <end position="118"/>
    </location>
</feature>
<proteinExistence type="predicted"/>
<dbReference type="Pfam" id="PF03729">
    <property type="entry name" value="DUF308"/>
    <property type="match status" value="2"/>
</dbReference>
<dbReference type="InterPro" id="IPR005325">
    <property type="entry name" value="DUF308_memb"/>
</dbReference>
<dbReference type="AlphaFoldDB" id="A0A1T4MXV5"/>
<protein>
    <submittedName>
        <fullName evidence="2">Uncharacterized membrane protein HdeD, DUF308 family</fullName>
    </submittedName>
</protein>
<dbReference type="STRING" id="290054.SAMN02745114_01417"/>
<reference evidence="2 3" key="1">
    <citation type="submission" date="2017-02" db="EMBL/GenBank/DDBJ databases">
        <authorList>
            <person name="Peterson S.W."/>
        </authorList>
    </citation>
    <scope>NUCLEOTIDE SEQUENCE [LARGE SCALE GENOMIC DNA]</scope>
    <source>
        <strain evidence="2 3">ATCC 51222</strain>
    </source>
</reference>
<gene>
    <name evidence="2" type="ORF">SAMN02745114_01417</name>
</gene>
<dbReference type="PANTHER" id="PTHR34989:SF1">
    <property type="entry name" value="PROTEIN HDED"/>
    <property type="match status" value="1"/>
</dbReference>